<dbReference type="PANTHER" id="PTHR30329:SF21">
    <property type="entry name" value="LIPOPROTEIN YIAD-RELATED"/>
    <property type="match status" value="1"/>
</dbReference>
<dbReference type="GO" id="GO:0009279">
    <property type="term" value="C:cell outer membrane"/>
    <property type="evidence" value="ECO:0007669"/>
    <property type="project" value="UniProtKB-SubCell"/>
</dbReference>
<evidence type="ECO:0000256" key="3">
    <source>
        <dbReference type="ARBA" id="ARBA00023237"/>
    </source>
</evidence>
<feature type="region of interest" description="Disordered" evidence="5">
    <location>
        <begin position="42"/>
        <end position="87"/>
    </location>
</feature>
<feature type="compositionally biased region" description="Polar residues" evidence="5">
    <location>
        <begin position="62"/>
        <end position="85"/>
    </location>
</feature>
<evidence type="ECO:0000256" key="2">
    <source>
        <dbReference type="ARBA" id="ARBA00023136"/>
    </source>
</evidence>
<feature type="domain" description="OmpA-like" evidence="6">
    <location>
        <begin position="312"/>
        <end position="427"/>
    </location>
</feature>
<dbReference type="InterPro" id="IPR006665">
    <property type="entry name" value="OmpA-like"/>
</dbReference>
<sequence length="427" mass="47907">MRSKVYLRILVLMLMTFFMSVNIEAQILEKLGKKAEKVVNRKLEKKTEEETSKAMDTILGNKGSQKSSSGVVDSPEKPNSSTVPSTKKEEISLYTKSDWVAGENLILFDDYSNDAVGDLPKAWNSNGNGQLITLNNNSEQKWLRLYNRAYYEPDLPKELPENFTIEFDLATYGISKKNTSQTANFYIYVGDGKSPLKYGNTYLSANISPFQDWVKKQDFVSWDKGEVVRGSNEKDIREAILNGAHIGISVKGPRYRMYVNGEKVLDFPRAIREGTNYASILFYCYGVGDDNQNVLISNLRVAEGFPEPAESLFKTGSFSTTAITFDVNSAQLKPEAYGILREISKALKSESAKNCIIIGHTDSDGNDDNNMELSMRRASSVKEALIKEFGIEPNRLTTKGKGETEPITFNNSVLEKAKNRRTEFVLN</sequence>
<protein>
    <submittedName>
        <fullName evidence="7">OmpA family protein</fullName>
    </submittedName>
</protein>
<feature type="compositionally biased region" description="Basic and acidic residues" evidence="5">
    <location>
        <begin position="42"/>
        <end position="53"/>
    </location>
</feature>
<evidence type="ECO:0000259" key="6">
    <source>
        <dbReference type="PROSITE" id="PS51123"/>
    </source>
</evidence>
<evidence type="ECO:0000313" key="8">
    <source>
        <dbReference type="Proteomes" id="UP000276282"/>
    </source>
</evidence>
<proteinExistence type="predicted"/>
<dbReference type="InterPro" id="IPR050330">
    <property type="entry name" value="Bact_OuterMem_StrucFunc"/>
</dbReference>
<evidence type="ECO:0000256" key="4">
    <source>
        <dbReference type="PROSITE-ProRule" id="PRU00473"/>
    </source>
</evidence>
<dbReference type="InterPro" id="IPR006664">
    <property type="entry name" value="OMP_bac"/>
</dbReference>
<dbReference type="SUPFAM" id="SSF103088">
    <property type="entry name" value="OmpA-like"/>
    <property type="match status" value="1"/>
</dbReference>
<dbReference type="RefSeq" id="WP_121345233.1">
    <property type="nucleotide sequence ID" value="NZ_RBLG01000002.1"/>
</dbReference>
<evidence type="ECO:0000256" key="1">
    <source>
        <dbReference type="ARBA" id="ARBA00004442"/>
    </source>
</evidence>
<dbReference type="PRINTS" id="PR01021">
    <property type="entry name" value="OMPADOMAIN"/>
</dbReference>
<organism evidence="7 8">
    <name type="scientific">Gillisia mitskevichiae</name>
    <dbReference type="NCBI Taxonomy" id="270921"/>
    <lineage>
        <taxon>Bacteria</taxon>
        <taxon>Pseudomonadati</taxon>
        <taxon>Bacteroidota</taxon>
        <taxon>Flavobacteriia</taxon>
        <taxon>Flavobacteriales</taxon>
        <taxon>Flavobacteriaceae</taxon>
        <taxon>Gillisia</taxon>
    </lineage>
</organism>
<dbReference type="EMBL" id="RBLG01000002">
    <property type="protein sequence ID" value="RKS53170.1"/>
    <property type="molecule type" value="Genomic_DNA"/>
</dbReference>
<comment type="caution">
    <text evidence="7">The sequence shown here is derived from an EMBL/GenBank/DDBJ whole genome shotgun (WGS) entry which is preliminary data.</text>
</comment>
<dbReference type="PANTHER" id="PTHR30329">
    <property type="entry name" value="STATOR ELEMENT OF FLAGELLAR MOTOR COMPLEX"/>
    <property type="match status" value="1"/>
</dbReference>
<gene>
    <name evidence="7" type="ORF">BC962_1418</name>
</gene>
<dbReference type="InterPro" id="IPR036737">
    <property type="entry name" value="OmpA-like_sf"/>
</dbReference>
<keyword evidence="8" id="KW-1185">Reference proteome</keyword>
<dbReference type="Pfam" id="PF00691">
    <property type="entry name" value="OmpA"/>
    <property type="match status" value="1"/>
</dbReference>
<evidence type="ECO:0000313" key="7">
    <source>
        <dbReference type="EMBL" id="RKS53170.1"/>
    </source>
</evidence>
<dbReference type="Gene3D" id="3.30.1330.60">
    <property type="entry name" value="OmpA-like domain"/>
    <property type="match status" value="1"/>
</dbReference>
<evidence type="ECO:0000256" key="5">
    <source>
        <dbReference type="SAM" id="MobiDB-lite"/>
    </source>
</evidence>
<dbReference type="PROSITE" id="PS51123">
    <property type="entry name" value="OMPA_2"/>
    <property type="match status" value="1"/>
</dbReference>
<comment type="subcellular location">
    <subcellularLocation>
        <location evidence="1">Cell outer membrane</location>
    </subcellularLocation>
</comment>
<keyword evidence="2 4" id="KW-0472">Membrane</keyword>
<dbReference type="CDD" id="cd07185">
    <property type="entry name" value="OmpA_C-like"/>
    <property type="match status" value="1"/>
</dbReference>
<keyword evidence="3" id="KW-0998">Cell outer membrane</keyword>
<dbReference type="AlphaFoldDB" id="A0A495PTU5"/>
<dbReference type="OrthoDB" id="9800869at2"/>
<name>A0A495PTU5_9FLAO</name>
<reference evidence="7 8" key="1">
    <citation type="submission" date="2018-10" db="EMBL/GenBank/DDBJ databases">
        <title>Genomic Encyclopedia of Archaeal and Bacterial Type Strains, Phase II (KMG-II): from individual species to whole genera.</title>
        <authorList>
            <person name="Goeker M."/>
        </authorList>
    </citation>
    <scope>NUCLEOTIDE SEQUENCE [LARGE SCALE GENOMIC DNA]</scope>
    <source>
        <strain evidence="7 8">DSM 19839</strain>
    </source>
</reference>
<dbReference type="Proteomes" id="UP000276282">
    <property type="component" value="Unassembled WGS sequence"/>
</dbReference>
<accession>A0A495PTU5</accession>